<dbReference type="AlphaFoldDB" id="A0A495JKH4"/>
<dbReference type="Proteomes" id="UP000277671">
    <property type="component" value="Unassembled WGS sequence"/>
</dbReference>
<dbReference type="NCBIfam" id="TIGR03709">
    <property type="entry name" value="PPK2_rel_1"/>
    <property type="match status" value="1"/>
</dbReference>
<protein>
    <submittedName>
        <fullName evidence="2">PPK2 family polyphosphate:nucleotide phosphotransferase</fullName>
    </submittedName>
</protein>
<dbReference type="InterPro" id="IPR022300">
    <property type="entry name" value="PPK2-rel_1"/>
</dbReference>
<evidence type="ECO:0000313" key="2">
    <source>
        <dbReference type="EMBL" id="RKR88842.1"/>
    </source>
</evidence>
<dbReference type="PANTHER" id="PTHR34383">
    <property type="entry name" value="POLYPHOSPHATE:AMP PHOSPHOTRANSFERASE-RELATED"/>
    <property type="match status" value="1"/>
</dbReference>
<dbReference type="OrthoDB" id="9775224at2"/>
<proteinExistence type="predicted"/>
<keyword evidence="3" id="KW-1185">Reference proteome</keyword>
<accession>A0A495JKH4</accession>
<name>A0A495JKH4_9ACTN</name>
<comment type="caution">
    <text evidence="2">The sequence shown here is derived from an EMBL/GenBank/DDBJ whole genome shotgun (WGS) entry which is preliminary data.</text>
</comment>
<evidence type="ECO:0000313" key="3">
    <source>
        <dbReference type="Proteomes" id="UP000277671"/>
    </source>
</evidence>
<organism evidence="2 3">
    <name type="scientific">Micromonospora pisi</name>
    <dbReference type="NCBI Taxonomy" id="589240"/>
    <lineage>
        <taxon>Bacteria</taxon>
        <taxon>Bacillati</taxon>
        <taxon>Actinomycetota</taxon>
        <taxon>Actinomycetes</taxon>
        <taxon>Micromonosporales</taxon>
        <taxon>Micromonosporaceae</taxon>
        <taxon>Micromonospora</taxon>
    </lineage>
</organism>
<dbReference type="Pfam" id="PF03976">
    <property type="entry name" value="PPK2"/>
    <property type="match status" value="1"/>
</dbReference>
<dbReference type="GO" id="GO:0016776">
    <property type="term" value="F:phosphotransferase activity, phosphate group as acceptor"/>
    <property type="evidence" value="ECO:0007669"/>
    <property type="project" value="InterPro"/>
</dbReference>
<dbReference type="InterPro" id="IPR022488">
    <property type="entry name" value="PPK2-related"/>
</dbReference>
<keyword evidence="2" id="KW-0808">Transferase</keyword>
<dbReference type="Gene3D" id="3.40.50.300">
    <property type="entry name" value="P-loop containing nucleotide triphosphate hydrolases"/>
    <property type="match status" value="1"/>
</dbReference>
<dbReference type="GO" id="GO:0006797">
    <property type="term" value="P:polyphosphate metabolic process"/>
    <property type="evidence" value="ECO:0007669"/>
    <property type="project" value="InterPro"/>
</dbReference>
<dbReference type="PANTHER" id="PTHR34383:SF3">
    <property type="entry name" value="POLYPHOSPHATE:AMP PHOSPHOTRANSFERASE"/>
    <property type="match status" value="1"/>
</dbReference>
<dbReference type="SUPFAM" id="SSF52540">
    <property type="entry name" value="P-loop containing nucleoside triphosphate hydrolases"/>
    <property type="match status" value="1"/>
</dbReference>
<feature type="domain" description="Polyphosphate kinase-2-related" evidence="1">
    <location>
        <begin position="58"/>
        <end position="267"/>
    </location>
</feature>
<gene>
    <name evidence="2" type="ORF">BDK92_3173</name>
</gene>
<dbReference type="RefSeq" id="WP_121157403.1">
    <property type="nucleotide sequence ID" value="NZ_RBKT01000001.1"/>
</dbReference>
<reference evidence="2 3" key="1">
    <citation type="submission" date="2018-10" db="EMBL/GenBank/DDBJ databases">
        <title>Sequencing the genomes of 1000 actinobacteria strains.</title>
        <authorList>
            <person name="Klenk H.-P."/>
        </authorList>
    </citation>
    <scope>NUCLEOTIDE SEQUENCE [LARGE SCALE GENOMIC DNA]</scope>
    <source>
        <strain evidence="2 3">DSM 45175</strain>
    </source>
</reference>
<dbReference type="InterPro" id="IPR027417">
    <property type="entry name" value="P-loop_NTPase"/>
</dbReference>
<evidence type="ECO:0000259" key="1">
    <source>
        <dbReference type="Pfam" id="PF03976"/>
    </source>
</evidence>
<dbReference type="EMBL" id="RBKT01000001">
    <property type="protein sequence ID" value="RKR88842.1"/>
    <property type="molecule type" value="Genomic_DNA"/>
</dbReference>
<sequence>MSGLKRSLRELLRVSSGGAGVDLAAIDPGTTPGLPSAGVVGAAPKTWARSQVAAIGTELGRQQEMLFASAKVEPAAGRRVLLVLQAMDAGGKDGTIRRVAGTMNPLGLQIRSFVRPTEEERAHHFLWRIRRALPPPGYVGVFNRSHYEDVLVPRVESLVPEQIWRARYGEINEFEEELAEGGVTLLKVFLHISYEEQLDRLLRRLDDPHKHWKYEPGDVDTRSRWVDYQAAYAEALSRCDTARAPWFVVPANRKWYRDWAVANLLRETFEGLGLTYPEPTFDPERERRRLLDLHPGSVRPGVDSVESK</sequence>